<proteinExistence type="predicted"/>
<reference evidence="2" key="1">
    <citation type="journal article" date="2019" name="Int. J. Syst. Evol. Microbiol.">
        <title>The Global Catalogue of Microorganisms (GCM) 10K type strain sequencing project: providing services to taxonomists for standard genome sequencing and annotation.</title>
        <authorList>
            <consortium name="The Broad Institute Genomics Platform"/>
            <consortium name="The Broad Institute Genome Sequencing Center for Infectious Disease"/>
            <person name="Wu L."/>
            <person name="Ma J."/>
        </authorList>
    </citation>
    <scope>NUCLEOTIDE SEQUENCE [LARGE SCALE GENOMIC DNA]</scope>
    <source>
        <strain evidence="2">CCUG 62974</strain>
    </source>
</reference>
<evidence type="ECO:0008006" key="3">
    <source>
        <dbReference type="Google" id="ProtNLM"/>
    </source>
</evidence>
<gene>
    <name evidence="1" type="ORF">ACFQ08_34780</name>
</gene>
<dbReference type="EMBL" id="JBHTHX010001997">
    <property type="protein sequence ID" value="MFD0889733.1"/>
    <property type="molecule type" value="Genomic_DNA"/>
</dbReference>
<keyword evidence="2" id="KW-1185">Reference proteome</keyword>
<dbReference type="Proteomes" id="UP001597024">
    <property type="component" value="Unassembled WGS sequence"/>
</dbReference>
<evidence type="ECO:0000313" key="1">
    <source>
        <dbReference type="EMBL" id="MFD0889733.1"/>
    </source>
</evidence>
<sequence>MIRLSLARGLRTQLVVVFFLVSALSALVAAAVTFHQGRTAIVERAQADALQELRVHLTSRVPDLPADPAEGHPQYISFVSLLQ</sequence>
<name>A0ABW3E4B7_9ACTN</name>
<evidence type="ECO:0000313" key="2">
    <source>
        <dbReference type="Proteomes" id="UP001597024"/>
    </source>
</evidence>
<organism evidence="1 2">
    <name type="scientific">Streptosporangium algeriense</name>
    <dbReference type="NCBI Taxonomy" id="1682748"/>
    <lineage>
        <taxon>Bacteria</taxon>
        <taxon>Bacillati</taxon>
        <taxon>Actinomycetota</taxon>
        <taxon>Actinomycetes</taxon>
        <taxon>Streptosporangiales</taxon>
        <taxon>Streptosporangiaceae</taxon>
        <taxon>Streptosporangium</taxon>
    </lineage>
</organism>
<comment type="caution">
    <text evidence="1">The sequence shown here is derived from an EMBL/GenBank/DDBJ whole genome shotgun (WGS) entry which is preliminary data.</text>
</comment>
<accession>A0ABW3E4B7</accession>
<protein>
    <recommendedName>
        <fullName evidence="3">Two-component sensor histidine kinase</fullName>
    </recommendedName>
</protein>